<dbReference type="RefSeq" id="WP_369703957.1">
    <property type="nucleotide sequence ID" value="NZ_JBGEWD010000006.1"/>
</dbReference>
<comment type="caution">
    <text evidence="2">The sequence shown here is derived from an EMBL/GenBank/DDBJ whole genome shotgun (WGS) entry which is preliminary data.</text>
</comment>
<accession>A0ABV4BNK1</accession>
<keyword evidence="3" id="KW-1185">Reference proteome</keyword>
<dbReference type="PROSITE" id="PS51186">
    <property type="entry name" value="GNAT"/>
    <property type="match status" value="1"/>
</dbReference>
<dbReference type="EMBL" id="JBGEWD010000006">
    <property type="protein sequence ID" value="MEY8000063.1"/>
    <property type="molecule type" value="Genomic_DNA"/>
</dbReference>
<dbReference type="SUPFAM" id="SSF55729">
    <property type="entry name" value="Acyl-CoA N-acyltransferases (Nat)"/>
    <property type="match status" value="1"/>
</dbReference>
<evidence type="ECO:0000313" key="3">
    <source>
        <dbReference type="Proteomes" id="UP001564657"/>
    </source>
</evidence>
<name>A0ABV4BNK1_9CLOT</name>
<reference evidence="2 3" key="1">
    <citation type="submission" date="2024-08" db="EMBL/GenBank/DDBJ databases">
        <title>Clostridium lapicellarii sp. nov., and Clostridium renhuaiense sp. nov., two species isolated from the mud in a fermentation cellar used for producing sauce-flavour Chinese liquors.</title>
        <authorList>
            <person name="Yang F."/>
            <person name="Wang H."/>
            <person name="Chen L.Q."/>
            <person name="Zhou N."/>
            <person name="Lu J.J."/>
            <person name="Pu X.X."/>
            <person name="Wan B."/>
            <person name="Wang L."/>
            <person name="Liu S.J."/>
        </authorList>
    </citation>
    <scope>NUCLEOTIDE SEQUENCE [LARGE SCALE GENOMIC DNA]</scope>
    <source>
        <strain evidence="2 3">MT-5</strain>
    </source>
</reference>
<organism evidence="2 3">
    <name type="scientific">Clostridium moutaii</name>
    <dbReference type="NCBI Taxonomy" id="3240932"/>
    <lineage>
        <taxon>Bacteria</taxon>
        <taxon>Bacillati</taxon>
        <taxon>Bacillota</taxon>
        <taxon>Clostridia</taxon>
        <taxon>Eubacteriales</taxon>
        <taxon>Clostridiaceae</taxon>
        <taxon>Clostridium</taxon>
    </lineage>
</organism>
<gene>
    <name evidence="2" type="ORF">AB8U03_07605</name>
</gene>
<evidence type="ECO:0000259" key="1">
    <source>
        <dbReference type="PROSITE" id="PS51186"/>
    </source>
</evidence>
<dbReference type="InterPro" id="IPR016181">
    <property type="entry name" value="Acyl_CoA_acyltransferase"/>
</dbReference>
<evidence type="ECO:0000313" key="2">
    <source>
        <dbReference type="EMBL" id="MEY8000063.1"/>
    </source>
</evidence>
<dbReference type="InterPro" id="IPR000182">
    <property type="entry name" value="GNAT_dom"/>
</dbReference>
<feature type="domain" description="N-acetyltransferase" evidence="1">
    <location>
        <begin position="17"/>
        <end position="181"/>
    </location>
</feature>
<dbReference type="CDD" id="cd04301">
    <property type="entry name" value="NAT_SF"/>
    <property type="match status" value="1"/>
</dbReference>
<dbReference type="Proteomes" id="UP001564657">
    <property type="component" value="Unassembled WGS sequence"/>
</dbReference>
<sequence length="181" mass="21179">MKVSQGDVVRNHMSIELILRKAVIQDLNNVVEIFKSTIRVMDDNGINQWDNVYPDEEVLRKDILKGQMFLGKIDDRIASVFVLNQEYNEEYKNGNWKYKNGSFIVVHRLCVNPIFQNQGVGKCSMMLIEKMLKKENIESIRLDAFSLNPVALKLYERSGYVRVGKANFRKGLFYLYEKKIY</sequence>
<dbReference type="Gene3D" id="3.40.630.30">
    <property type="match status" value="1"/>
</dbReference>
<dbReference type="Pfam" id="PF13673">
    <property type="entry name" value="Acetyltransf_10"/>
    <property type="match status" value="1"/>
</dbReference>
<protein>
    <submittedName>
        <fullName evidence="2">GNAT family N-acetyltransferase</fullName>
    </submittedName>
</protein>
<proteinExistence type="predicted"/>